<gene>
    <name evidence="1" type="ORF">CYMTET_27496</name>
</gene>
<proteinExistence type="predicted"/>
<dbReference type="PANTHER" id="PTHR28653:SF1">
    <property type="entry name" value="ATPASE SWSAP1"/>
    <property type="match status" value="1"/>
</dbReference>
<protein>
    <submittedName>
        <fullName evidence="1">Uncharacterized protein</fullName>
    </submittedName>
</protein>
<reference evidence="1 2" key="1">
    <citation type="journal article" date="2015" name="Genome Biol. Evol.">
        <title>Comparative Genomics of a Bacterivorous Green Alga Reveals Evolutionary Causalities and Consequences of Phago-Mixotrophic Mode of Nutrition.</title>
        <authorList>
            <person name="Burns J.A."/>
            <person name="Paasch A."/>
            <person name="Narechania A."/>
            <person name="Kim E."/>
        </authorList>
    </citation>
    <scope>NUCLEOTIDE SEQUENCE [LARGE SCALE GENOMIC DNA]</scope>
    <source>
        <strain evidence="1 2">PLY_AMNH</strain>
    </source>
</reference>
<dbReference type="PANTHER" id="PTHR28653">
    <property type="match status" value="1"/>
</dbReference>
<evidence type="ECO:0000313" key="2">
    <source>
        <dbReference type="Proteomes" id="UP001190700"/>
    </source>
</evidence>
<dbReference type="EMBL" id="LGRX02015114">
    <property type="protein sequence ID" value="KAK3263722.1"/>
    <property type="molecule type" value="Genomic_DNA"/>
</dbReference>
<dbReference type="Proteomes" id="UP001190700">
    <property type="component" value="Unassembled WGS sequence"/>
</dbReference>
<organism evidence="1 2">
    <name type="scientific">Cymbomonas tetramitiformis</name>
    <dbReference type="NCBI Taxonomy" id="36881"/>
    <lineage>
        <taxon>Eukaryota</taxon>
        <taxon>Viridiplantae</taxon>
        <taxon>Chlorophyta</taxon>
        <taxon>Pyramimonadophyceae</taxon>
        <taxon>Pyramimonadales</taxon>
        <taxon>Pyramimonadaceae</taxon>
        <taxon>Cymbomonas</taxon>
    </lineage>
</organism>
<dbReference type="Gene3D" id="3.40.50.300">
    <property type="entry name" value="P-loop containing nucleotide triphosphate hydrolases"/>
    <property type="match status" value="1"/>
</dbReference>
<comment type="caution">
    <text evidence="1">The sequence shown here is derived from an EMBL/GenBank/DDBJ whole genome shotgun (WGS) entry which is preliminary data.</text>
</comment>
<name>A0AAE0FPQ1_9CHLO</name>
<accession>A0AAE0FPQ1</accession>
<dbReference type="SUPFAM" id="SSF52540">
    <property type="entry name" value="P-loop containing nucleoside triphosphate hydrolases"/>
    <property type="match status" value="1"/>
</dbReference>
<dbReference type="AlphaFoldDB" id="A0AAE0FPQ1"/>
<dbReference type="GO" id="GO:0097196">
    <property type="term" value="C:Shu complex"/>
    <property type="evidence" value="ECO:0007669"/>
    <property type="project" value="TreeGrafter"/>
</dbReference>
<evidence type="ECO:0000313" key="1">
    <source>
        <dbReference type="EMBL" id="KAK3263722.1"/>
    </source>
</evidence>
<dbReference type="GO" id="GO:0003697">
    <property type="term" value="F:single-stranded DNA binding"/>
    <property type="evidence" value="ECO:0007669"/>
    <property type="project" value="TreeGrafter"/>
</dbReference>
<sequence length="245" mass="27537">MTRPTGLFRLQHFFSSNLDPQLQKNLDELPDSFVSRHCLVSGPARSGKTSILFQLAYNCAAQGQRVLFICKRQKIETVPPLPPAGVTPSACSHIYTNIDMRYLESDAELRKYFASFHLLPRFPHLVIVDDFSDIVEGRSSGDRRVQEYAFVRTLALAHDTVNFASQKLSPQACRLVVSDTGGDNGPKYLFLYQRWLRLAFGITVADRSFLFSVLESEKSAGAANSIVRYTISNFLSVEGIETRLH</sequence>
<dbReference type="GO" id="GO:0000724">
    <property type="term" value="P:double-strand break repair via homologous recombination"/>
    <property type="evidence" value="ECO:0007669"/>
    <property type="project" value="TreeGrafter"/>
</dbReference>
<keyword evidence="2" id="KW-1185">Reference proteome</keyword>
<dbReference type="InterPro" id="IPR027417">
    <property type="entry name" value="P-loop_NTPase"/>
</dbReference>